<evidence type="ECO:0000313" key="11">
    <source>
        <dbReference type="Proteomes" id="UP000009022"/>
    </source>
</evidence>
<dbReference type="InParanoid" id="B3RPH7"/>
<sequence>MNQWAIPRTICSVYQSCCNASRWGIQGRHFLNYQANIQLHCRRFLWDYTRPTTTVRMMTMDRWIARQKIPNSLRKWTTTANLYCTDENKCKDVQSTRQSRNQFSGYQLLYKLPRMHWFRFASRFKLFQVGFMLSLSIPSCYWYTHQMISNLVFWTTISTATSTTVALFVFSYFFRRIIGELWISDDDQEIILSTLTFWGNRRNRHYPVESVVSWSDGRMAARFLNDEIIQYLEINGAKEDFYYSIPYGKIYDHPRFLQVIGYEEIKEMDDI</sequence>
<comment type="similarity">
    <text evidence="2">Belongs to the TMEM186 family.</text>
</comment>
<keyword evidence="4 9" id="KW-0812">Transmembrane</keyword>
<gene>
    <name evidence="10" type="ORF">TRIADDRAFT_53548</name>
</gene>
<dbReference type="STRING" id="10228.B3RPH7"/>
<reference evidence="10 11" key="1">
    <citation type="journal article" date="2008" name="Nature">
        <title>The Trichoplax genome and the nature of placozoans.</title>
        <authorList>
            <person name="Srivastava M."/>
            <person name="Begovic E."/>
            <person name="Chapman J."/>
            <person name="Putnam N.H."/>
            <person name="Hellsten U."/>
            <person name="Kawashima T."/>
            <person name="Kuo A."/>
            <person name="Mitros T."/>
            <person name="Salamov A."/>
            <person name="Carpenter M.L."/>
            <person name="Signorovitch A.Y."/>
            <person name="Moreno M.A."/>
            <person name="Kamm K."/>
            <person name="Grimwood J."/>
            <person name="Schmutz J."/>
            <person name="Shapiro H."/>
            <person name="Grigoriev I.V."/>
            <person name="Buss L.W."/>
            <person name="Schierwater B."/>
            <person name="Dellaporta S.L."/>
            <person name="Rokhsar D.S."/>
        </authorList>
    </citation>
    <scope>NUCLEOTIDE SEQUENCE [LARGE SCALE GENOMIC DNA]</scope>
    <source>
        <strain evidence="10 11">Grell-BS-1999</strain>
    </source>
</reference>
<evidence type="ECO:0000256" key="7">
    <source>
        <dbReference type="ARBA" id="ARBA00023128"/>
    </source>
</evidence>
<dbReference type="FunCoup" id="B3RPH7">
    <property type="interactions" value="1937"/>
</dbReference>
<dbReference type="Proteomes" id="UP000009022">
    <property type="component" value="Unassembled WGS sequence"/>
</dbReference>
<dbReference type="InterPro" id="IPR026571">
    <property type="entry name" value="Tmem186"/>
</dbReference>
<dbReference type="GO" id="GO:0005743">
    <property type="term" value="C:mitochondrial inner membrane"/>
    <property type="evidence" value="ECO:0007669"/>
    <property type="project" value="UniProtKB-SubCell"/>
</dbReference>
<keyword evidence="8 9" id="KW-0472">Membrane</keyword>
<dbReference type="HOGENOM" id="CLU_1027894_0_0_1"/>
<dbReference type="GeneID" id="6750688"/>
<keyword evidence="6 9" id="KW-1133">Transmembrane helix</keyword>
<comment type="subcellular location">
    <subcellularLocation>
        <location evidence="1">Mitochondrion inner membrane</location>
        <topology evidence="1">Multi-pass membrane protein</topology>
    </subcellularLocation>
</comment>
<dbReference type="AlphaFoldDB" id="B3RPH7"/>
<dbReference type="KEGG" id="tad:TRIADDRAFT_53548"/>
<evidence type="ECO:0000256" key="8">
    <source>
        <dbReference type="ARBA" id="ARBA00023136"/>
    </source>
</evidence>
<dbReference type="RefSeq" id="XP_002110024.1">
    <property type="nucleotide sequence ID" value="XM_002109988.1"/>
</dbReference>
<evidence type="ECO:0000256" key="6">
    <source>
        <dbReference type="ARBA" id="ARBA00022989"/>
    </source>
</evidence>
<dbReference type="PhylomeDB" id="B3RPH7"/>
<protein>
    <recommendedName>
        <fullName evidence="3">Transmembrane protein 186</fullName>
    </recommendedName>
</protein>
<dbReference type="PANTHER" id="PTHR13603">
    <property type="entry name" value="TRANSMEMBRANE PROTEIN 186"/>
    <property type="match status" value="1"/>
</dbReference>
<dbReference type="InterPro" id="IPR045325">
    <property type="entry name" value="TMEM70/TMEM186/TMEM223"/>
</dbReference>
<keyword evidence="11" id="KW-1185">Reference proteome</keyword>
<dbReference type="OrthoDB" id="6147888at2759"/>
<dbReference type="GO" id="GO:0005739">
    <property type="term" value="C:mitochondrion"/>
    <property type="evidence" value="ECO:0000318"/>
    <property type="project" value="GO_Central"/>
</dbReference>
<keyword evidence="5" id="KW-0999">Mitochondrion inner membrane</keyword>
<evidence type="ECO:0000313" key="10">
    <source>
        <dbReference type="EMBL" id="EDV28190.1"/>
    </source>
</evidence>
<feature type="transmembrane region" description="Helical" evidence="9">
    <location>
        <begin position="124"/>
        <end position="145"/>
    </location>
</feature>
<accession>B3RPH7</accession>
<keyword evidence="7" id="KW-0496">Mitochondrion</keyword>
<dbReference type="CTD" id="6750688"/>
<evidence type="ECO:0000256" key="3">
    <source>
        <dbReference type="ARBA" id="ARBA00014604"/>
    </source>
</evidence>
<organism evidence="10 11">
    <name type="scientific">Trichoplax adhaerens</name>
    <name type="common">Trichoplax reptans</name>
    <dbReference type="NCBI Taxonomy" id="10228"/>
    <lineage>
        <taxon>Eukaryota</taxon>
        <taxon>Metazoa</taxon>
        <taxon>Placozoa</taxon>
        <taxon>Uniplacotomia</taxon>
        <taxon>Trichoplacea</taxon>
        <taxon>Trichoplacidae</taxon>
        <taxon>Trichoplax</taxon>
    </lineage>
</organism>
<evidence type="ECO:0000256" key="1">
    <source>
        <dbReference type="ARBA" id="ARBA00004448"/>
    </source>
</evidence>
<dbReference type="PANTHER" id="PTHR13603:SF1">
    <property type="entry name" value="TRANSMEMBRANE PROTEIN 186"/>
    <property type="match status" value="1"/>
</dbReference>
<dbReference type="EMBL" id="DS985242">
    <property type="protein sequence ID" value="EDV28190.1"/>
    <property type="molecule type" value="Genomic_DNA"/>
</dbReference>
<proteinExistence type="inferred from homology"/>
<evidence type="ECO:0000256" key="4">
    <source>
        <dbReference type="ARBA" id="ARBA00022692"/>
    </source>
</evidence>
<dbReference type="Pfam" id="PF06979">
    <property type="entry name" value="TMEM70"/>
    <property type="match status" value="1"/>
</dbReference>
<name>B3RPH7_TRIAD</name>
<evidence type="ECO:0000256" key="2">
    <source>
        <dbReference type="ARBA" id="ARBA00007020"/>
    </source>
</evidence>
<evidence type="ECO:0000256" key="9">
    <source>
        <dbReference type="SAM" id="Phobius"/>
    </source>
</evidence>
<feature type="transmembrane region" description="Helical" evidence="9">
    <location>
        <begin position="151"/>
        <end position="174"/>
    </location>
</feature>
<evidence type="ECO:0000256" key="5">
    <source>
        <dbReference type="ARBA" id="ARBA00022792"/>
    </source>
</evidence>